<feature type="compositionally biased region" description="Polar residues" evidence="1">
    <location>
        <begin position="90"/>
        <end position="100"/>
    </location>
</feature>
<feature type="region of interest" description="Disordered" evidence="1">
    <location>
        <begin position="657"/>
        <end position="741"/>
    </location>
</feature>
<sequence length="869" mass="91388">MPAKFSADGNKRSSTVKPANNPYSFNSYAFKPAPQPTSPHVPVDAAELTRRLERYLASLEPGSDAAAPPAQPTAISKQASSAGAARHPVTYSQQQSSNGANPPFLKLRTESATTSAHSLASPNSGAAASLSKKSSTTALNGGAVLLASRTVTEPLPHASAPRSNEDRATLEALRQEARRAARRSLALHAGKGLNAPVAAGELSKRLNALNGGVDPAVSAAVQARRPPLPGRTNSGGDVRRSSSARANEKRIRTPGVDLRKSSSMRIAEARIAALEYEREKTRVKEAHGNRRSMRRSMPVGADADQLWRIYVSTQRGTNTQAMAQERHQSLRKTASARKAGTVGTLDIDLAGRNGGKALLKSRSTGCVEGTDGALTSGELVKAGEYMVGRRPDWSQRDEMEKLPLHHPLHLHIHGFGRKGSLATETQTEDEKGVTSDVESKRRSKTPETKTRYRRSVCVADVANQKALASSSTSRSGPPQLPALLHIPSPRSSEDIITLQQASSSSSPFSPATASPPSITLSPVDSSNAIPMHPGFGTTTTHTTVNRTKSMGTSSPPKLPALRHSSSFEARIPQHLFHSSPTDNQHHHQSPLLGKAPGRSAPMAPLPEVSALPAPDRFSKKRPSMPPRNKTSSSYSLAAATATAAAAAASSNKARGQATATSPVSAAAPSSVPWPGPSSQGRGGRTVLAGGGAGGGGRQAQHQNPRVAMRGGRSQSAMEIRVKQASNNNHTNGGGNGKPALSRRKSVAFASTTISYPAPASYAGVSDADAAADGERRSAGATAASPRGIQRSSTLPIKSRDIGDEKEKEREGEGQLAAAAAKTPTRLVFWRRDSGKVVVDEGLMSGGEEQQHHMSGMKSPSRLAFWKKGK</sequence>
<keyword evidence="3" id="KW-1185">Reference proteome</keyword>
<dbReference type="GeneID" id="92010539"/>
<feature type="compositionally biased region" description="Low complexity" evidence="1">
    <location>
        <begin position="657"/>
        <end position="679"/>
    </location>
</feature>
<feature type="region of interest" description="Disordered" evidence="1">
    <location>
        <begin position="467"/>
        <end position="486"/>
    </location>
</feature>
<feature type="region of interest" description="Disordered" evidence="1">
    <location>
        <begin position="757"/>
        <end position="820"/>
    </location>
</feature>
<protein>
    <submittedName>
        <fullName evidence="2">Uncharacterized protein</fullName>
    </submittedName>
</protein>
<feature type="region of interest" description="Disordered" evidence="1">
    <location>
        <begin position="493"/>
        <end position="518"/>
    </location>
</feature>
<organism evidence="2 3">
    <name type="scientific">Diplodia seriata</name>
    <dbReference type="NCBI Taxonomy" id="420778"/>
    <lineage>
        <taxon>Eukaryota</taxon>
        <taxon>Fungi</taxon>
        <taxon>Dikarya</taxon>
        <taxon>Ascomycota</taxon>
        <taxon>Pezizomycotina</taxon>
        <taxon>Dothideomycetes</taxon>
        <taxon>Dothideomycetes incertae sedis</taxon>
        <taxon>Botryosphaeriales</taxon>
        <taxon>Botryosphaeriaceae</taxon>
        <taxon>Diplodia</taxon>
    </lineage>
</organism>
<feature type="compositionally biased region" description="Basic and acidic residues" evidence="1">
    <location>
        <begin position="797"/>
        <end position="812"/>
    </location>
</feature>
<evidence type="ECO:0000313" key="2">
    <source>
        <dbReference type="EMBL" id="KAL0258949.1"/>
    </source>
</evidence>
<feature type="region of interest" description="Disordered" evidence="1">
    <location>
        <begin position="221"/>
        <end position="259"/>
    </location>
</feature>
<feature type="compositionally biased region" description="Polar residues" evidence="1">
    <location>
        <begin position="12"/>
        <end position="27"/>
    </location>
</feature>
<feature type="compositionally biased region" description="Low complexity" evidence="1">
    <location>
        <begin position="495"/>
        <end position="518"/>
    </location>
</feature>
<feature type="compositionally biased region" description="Basic and acidic residues" evidence="1">
    <location>
        <begin position="428"/>
        <end position="450"/>
    </location>
</feature>
<feature type="compositionally biased region" description="Polar residues" evidence="1">
    <location>
        <begin position="231"/>
        <end position="245"/>
    </location>
</feature>
<feature type="region of interest" description="Disordered" evidence="1">
    <location>
        <begin position="533"/>
        <end position="561"/>
    </location>
</feature>
<dbReference type="Proteomes" id="UP001430584">
    <property type="component" value="Unassembled WGS sequence"/>
</dbReference>
<feature type="compositionally biased region" description="Gly residues" evidence="1">
    <location>
        <begin position="680"/>
        <end position="697"/>
    </location>
</feature>
<accession>A0ABR3CEJ3</accession>
<dbReference type="EMBL" id="JAJVCZ030000006">
    <property type="protein sequence ID" value="KAL0258949.1"/>
    <property type="molecule type" value="Genomic_DNA"/>
</dbReference>
<comment type="caution">
    <text evidence="2">The sequence shown here is derived from an EMBL/GenBank/DDBJ whole genome shotgun (WGS) entry which is preliminary data.</text>
</comment>
<reference evidence="2 3" key="1">
    <citation type="submission" date="2024-02" db="EMBL/GenBank/DDBJ databases">
        <title>De novo assembly and annotation of 12 fungi associated with fruit tree decline syndrome in Ontario, Canada.</title>
        <authorList>
            <person name="Sulman M."/>
            <person name="Ellouze W."/>
            <person name="Ilyukhin E."/>
        </authorList>
    </citation>
    <scope>NUCLEOTIDE SEQUENCE [LARGE SCALE GENOMIC DNA]</scope>
    <source>
        <strain evidence="2 3">FDS-637</strain>
    </source>
</reference>
<name>A0ABR3CEJ3_9PEZI</name>
<feature type="region of interest" description="Disordered" evidence="1">
    <location>
        <begin position="1"/>
        <end position="130"/>
    </location>
</feature>
<evidence type="ECO:0000256" key="1">
    <source>
        <dbReference type="SAM" id="MobiDB-lite"/>
    </source>
</evidence>
<gene>
    <name evidence="2" type="ORF">SLS55_006454</name>
</gene>
<dbReference type="RefSeq" id="XP_066631978.1">
    <property type="nucleotide sequence ID" value="XM_066777883.1"/>
</dbReference>
<feature type="compositionally biased region" description="Polar residues" evidence="1">
    <location>
        <begin position="467"/>
        <end position="476"/>
    </location>
</feature>
<feature type="region of interest" description="Disordered" evidence="1">
    <location>
        <begin position="842"/>
        <end position="869"/>
    </location>
</feature>
<proteinExistence type="predicted"/>
<feature type="region of interest" description="Disordered" evidence="1">
    <location>
        <begin position="576"/>
        <end position="635"/>
    </location>
</feature>
<feature type="compositionally biased region" description="Polar residues" evidence="1">
    <location>
        <begin position="544"/>
        <end position="555"/>
    </location>
</feature>
<feature type="compositionally biased region" description="Polar residues" evidence="1">
    <location>
        <begin position="110"/>
        <end position="124"/>
    </location>
</feature>
<feature type="region of interest" description="Disordered" evidence="1">
    <location>
        <begin position="422"/>
        <end position="452"/>
    </location>
</feature>
<evidence type="ECO:0000313" key="3">
    <source>
        <dbReference type="Proteomes" id="UP001430584"/>
    </source>
</evidence>